<evidence type="ECO:0000313" key="3">
    <source>
        <dbReference type="Proteomes" id="UP000286287"/>
    </source>
</evidence>
<comment type="caution">
    <text evidence="2">The sequence shown here is derived from an EMBL/GenBank/DDBJ whole genome shotgun (WGS) entry which is preliminary data.</text>
</comment>
<keyword evidence="1" id="KW-0812">Transmembrane</keyword>
<protein>
    <submittedName>
        <fullName evidence="2">Uncharacterized protein</fullName>
    </submittedName>
</protein>
<sequence>MWRTALDALFVEARTETSADTGAAGRFLAGHRQRQRHARHVRAGWLSVLTACAAAIAGFAVLKPLPDAPASTAYQVYAESLGEGW</sequence>
<name>A0A418VC67_9DEIO</name>
<proteinExistence type="predicted"/>
<dbReference type="Proteomes" id="UP000286287">
    <property type="component" value="Unassembled WGS sequence"/>
</dbReference>
<dbReference type="EMBL" id="QYUJ01000014">
    <property type="protein sequence ID" value="RJF73734.1"/>
    <property type="molecule type" value="Genomic_DNA"/>
</dbReference>
<accession>A0A418VC67</accession>
<gene>
    <name evidence="2" type="ORF">D3875_12855</name>
</gene>
<organism evidence="2 3">
    <name type="scientific">Deinococcus cavernae</name>
    <dbReference type="NCBI Taxonomy" id="2320857"/>
    <lineage>
        <taxon>Bacteria</taxon>
        <taxon>Thermotogati</taxon>
        <taxon>Deinococcota</taxon>
        <taxon>Deinococci</taxon>
        <taxon>Deinococcales</taxon>
        <taxon>Deinococcaceae</taxon>
        <taxon>Deinococcus</taxon>
    </lineage>
</organism>
<dbReference type="AlphaFoldDB" id="A0A418VC67"/>
<reference evidence="2 3" key="1">
    <citation type="submission" date="2018-09" db="EMBL/GenBank/DDBJ databases">
        <authorList>
            <person name="Zhu H."/>
        </authorList>
    </citation>
    <scope>NUCLEOTIDE SEQUENCE [LARGE SCALE GENOMIC DNA]</scope>
    <source>
        <strain evidence="2 3">K2S05-167</strain>
    </source>
</reference>
<evidence type="ECO:0000313" key="2">
    <source>
        <dbReference type="EMBL" id="RJF73734.1"/>
    </source>
</evidence>
<keyword evidence="1" id="KW-1133">Transmembrane helix</keyword>
<keyword evidence="1" id="KW-0472">Membrane</keyword>
<keyword evidence="3" id="KW-1185">Reference proteome</keyword>
<feature type="transmembrane region" description="Helical" evidence="1">
    <location>
        <begin position="43"/>
        <end position="62"/>
    </location>
</feature>
<evidence type="ECO:0000256" key="1">
    <source>
        <dbReference type="SAM" id="Phobius"/>
    </source>
</evidence>
<dbReference type="OrthoDB" id="71587at2"/>